<accession>A0ABP8N5X9</accession>
<organism evidence="1 2">
    <name type="scientific">Nemorincola caseinilytica</name>
    <dbReference type="NCBI Taxonomy" id="2054315"/>
    <lineage>
        <taxon>Bacteria</taxon>
        <taxon>Pseudomonadati</taxon>
        <taxon>Bacteroidota</taxon>
        <taxon>Chitinophagia</taxon>
        <taxon>Chitinophagales</taxon>
        <taxon>Chitinophagaceae</taxon>
        <taxon>Nemorincola</taxon>
    </lineage>
</organism>
<dbReference type="EMBL" id="BAABFA010000005">
    <property type="protein sequence ID" value="GAA4461890.1"/>
    <property type="molecule type" value="Genomic_DNA"/>
</dbReference>
<sequence length="63" mass="6721">MYVIDIVPEDMPHITPVADAIVPIDGELLDHVPPDGVPDNTVHAPVHITGPEMPDGGRFTVTV</sequence>
<reference evidence="2" key="1">
    <citation type="journal article" date="2019" name="Int. J. Syst. Evol. Microbiol.">
        <title>The Global Catalogue of Microorganisms (GCM) 10K type strain sequencing project: providing services to taxonomists for standard genome sequencing and annotation.</title>
        <authorList>
            <consortium name="The Broad Institute Genomics Platform"/>
            <consortium name="The Broad Institute Genome Sequencing Center for Infectious Disease"/>
            <person name="Wu L."/>
            <person name="Ma J."/>
        </authorList>
    </citation>
    <scope>NUCLEOTIDE SEQUENCE [LARGE SCALE GENOMIC DNA]</scope>
    <source>
        <strain evidence="2">JCM 32105</strain>
    </source>
</reference>
<protein>
    <submittedName>
        <fullName evidence="1">Uncharacterized protein</fullName>
    </submittedName>
</protein>
<dbReference type="Proteomes" id="UP001500067">
    <property type="component" value="Unassembled WGS sequence"/>
</dbReference>
<name>A0ABP8N5X9_9BACT</name>
<evidence type="ECO:0000313" key="2">
    <source>
        <dbReference type="Proteomes" id="UP001500067"/>
    </source>
</evidence>
<keyword evidence="2" id="KW-1185">Reference proteome</keyword>
<evidence type="ECO:0000313" key="1">
    <source>
        <dbReference type="EMBL" id="GAA4461890.1"/>
    </source>
</evidence>
<comment type="caution">
    <text evidence="1">The sequence shown here is derived from an EMBL/GenBank/DDBJ whole genome shotgun (WGS) entry which is preliminary data.</text>
</comment>
<gene>
    <name evidence="1" type="ORF">GCM10023093_07440</name>
</gene>
<proteinExistence type="predicted"/>